<proteinExistence type="predicted"/>
<dbReference type="Proteomes" id="UP001143910">
    <property type="component" value="Unassembled WGS sequence"/>
</dbReference>
<reference evidence="1" key="1">
    <citation type="submission" date="2022-08" db="EMBL/GenBank/DDBJ databases">
        <title>Genome Sequence of Lecanicillium fungicola.</title>
        <authorList>
            <person name="Buettner E."/>
        </authorList>
    </citation>
    <scope>NUCLEOTIDE SEQUENCE</scope>
    <source>
        <strain evidence="1">Babe33</strain>
    </source>
</reference>
<evidence type="ECO:0000313" key="2">
    <source>
        <dbReference type="Proteomes" id="UP001143910"/>
    </source>
</evidence>
<organism evidence="1 2">
    <name type="scientific">Zarea fungicola</name>
    <dbReference type="NCBI Taxonomy" id="93591"/>
    <lineage>
        <taxon>Eukaryota</taxon>
        <taxon>Fungi</taxon>
        <taxon>Dikarya</taxon>
        <taxon>Ascomycota</taxon>
        <taxon>Pezizomycotina</taxon>
        <taxon>Sordariomycetes</taxon>
        <taxon>Hypocreomycetidae</taxon>
        <taxon>Hypocreales</taxon>
        <taxon>Cordycipitaceae</taxon>
        <taxon>Zarea</taxon>
    </lineage>
</organism>
<evidence type="ECO:0000313" key="1">
    <source>
        <dbReference type="EMBL" id="KAJ2980399.1"/>
    </source>
</evidence>
<accession>A0ACC1NMV5</accession>
<protein>
    <submittedName>
        <fullName evidence="1">Uncharacterized protein</fullName>
    </submittedName>
</protein>
<sequence>MVSYAQSLIFTTDQGKESASTDFTHKEFDWNQYDAFRPILPDSLFHSVFQFHQENCGRFNVAVDAGTGSGAVLFRWADQFEMVHAIDPNTQPLTAALNGNMSKIIPHEGQAEDMSFLKDQSVDFLASSVSAHFYDRSKWIPEVSRVLSKGGTLSFWSYSPLPYIGTADSSATKLFAEHLHNCIPPDYAPPNAHTQGLYLGLNQDYDCVELPPAEFENVRRISWNRPAFFPPVKKHPGELSLLVDDPGFITREWNLAQLHEYHHTLGDFERSWIKRDGKAAQAQVDKTWRSLEELFGGPEGVQKIYWACFLVLATRK</sequence>
<comment type="caution">
    <text evidence="1">The sequence shown here is derived from an EMBL/GenBank/DDBJ whole genome shotgun (WGS) entry which is preliminary data.</text>
</comment>
<dbReference type="EMBL" id="JANJQO010000202">
    <property type="protein sequence ID" value="KAJ2980399.1"/>
    <property type="molecule type" value="Genomic_DNA"/>
</dbReference>
<gene>
    <name evidence="1" type="ORF">NQ176_g2666</name>
</gene>
<name>A0ACC1NMV5_9HYPO</name>
<keyword evidence="2" id="KW-1185">Reference proteome</keyword>